<organism evidence="1">
    <name type="scientific">bioreactor metagenome</name>
    <dbReference type="NCBI Taxonomy" id="1076179"/>
    <lineage>
        <taxon>unclassified sequences</taxon>
        <taxon>metagenomes</taxon>
        <taxon>ecological metagenomes</taxon>
    </lineage>
</organism>
<sequence>MTNELLSTLRAYFTAKHFEAALTNELNIGELANSIKWTIEGKGADNTENLEDELKRKVKISLQFVE</sequence>
<accession>A0A645HT69</accession>
<gene>
    <name evidence="1" type="ORF">SDC9_189797</name>
</gene>
<protein>
    <submittedName>
        <fullName evidence="1">Uncharacterized protein</fullName>
    </submittedName>
</protein>
<comment type="caution">
    <text evidence="1">The sequence shown here is derived from an EMBL/GenBank/DDBJ whole genome shotgun (WGS) entry which is preliminary data.</text>
</comment>
<proteinExistence type="predicted"/>
<name>A0A645HT69_9ZZZZ</name>
<reference evidence="1" key="1">
    <citation type="submission" date="2019-08" db="EMBL/GenBank/DDBJ databases">
        <authorList>
            <person name="Kucharzyk K."/>
            <person name="Murdoch R.W."/>
            <person name="Higgins S."/>
            <person name="Loffler F."/>
        </authorList>
    </citation>
    <scope>NUCLEOTIDE SEQUENCE</scope>
</reference>
<dbReference type="AlphaFoldDB" id="A0A645HT69"/>
<evidence type="ECO:0000313" key="1">
    <source>
        <dbReference type="EMBL" id="MPN42241.1"/>
    </source>
</evidence>
<dbReference type="EMBL" id="VSSQ01099835">
    <property type="protein sequence ID" value="MPN42241.1"/>
    <property type="molecule type" value="Genomic_DNA"/>
</dbReference>